<dbReference type="Proteomes" id="UP000198539">
    <property type="component" value="Unassembled WGS sequence"/>
</dbReference>
<accession>A0A1H3CR12</accession>
<sequence length="84" mass="9550">MSLKRNMLSLNETYRGIRRPDRCSDLNLKARYLAAPLFLRCHFYGTSRLSYAQCSKLRAGCGASEQLGLDYVDPPRQNGPILKI</sequence>
<evidence type="ECO:0000313" key="2">
    <source>
        <dbReference type="Proteomes" id="UP000198539"/>
    </source>
</evidence>
<protein>
    <submittedName>
        <fullName evidence="1">Uncharacterized protein</fullName>
    </submittedName>
</protein>
<name>A0A1H3CR12_9RHOB</name>
<reference evidence="1 2" key="1">
    <citation type="submission" date="2016-10" db="EMBL/GenBank/DDBJ databases">
        <authorList>
            <person name="de Groot N.N."/>
        </authorList>
    </citation>
    <scope>NUCLEOTIDE SEQUENCE [LARGE SCALE GENOMIC DNA]</scope>
    <source>
        <strain evidence="1 2">CGMCC 1.8894</strain>
    </source>
</reference>
<organism evidence="1 2">
    <name type="scientific">Roseicitreum antarcticum</name>
    <dbReference type="NCBI Taxonomy" id="564137"/>
    <lineage>
        <taxon>Bacteria</taxon>
        <taxon>Pseudomonadati</taxon>
        <taxon>Pseudomonadota</taxon>
        <taxon>Alphaproteobacteria</taxon>
        <taxon>Rhodobacterales</taxon>
        <taxon>Paracoccaceae</taxon>
        <taxon>Roseicitreum</taxon>
    </lineage>
</organism>
<gene>
    <name evidence="1" type="ORF">SAMN04488238_11023</name>
</gene>
<proteinExistence type="predicted"/>
<keyword evidence="2" id="KW-1185">Reference proteome</keyword>
<dbReference type="EMBL" id="FNOM01000010">
    <property type="protein sequence ID" value="SDX56480.1"/>
    <property type="molecule type" value="Genomic_DNA"/>
</dbReference>
<evidence type="ECO:0000313" key="1">
    <source>
        <dbReference type="EMBL" id="SDX56480.1"/>
    </source>
</evidence>
<dbReference type="AlphaFoldDB" id="A0A1H3CR12"/>